<dbReference type="Pfam" id="PF04003">
    <property type="entry name" value="Utp12"/>
    <property type="match status" value="1"/>
</dbReference>
<dbReference type="Proteomes" id="UP000017836">
    <property type="component" value="Unassembled WGS sequence"/>
</dbReference>
<dbReference type="GO" id="GO:0006364">
    <property type="term" value="P:rRNA processing"/>
    <property type="evidence" value="ECO:0007669"/>
    <property type="project" value="EnsemblPlants"/>
</dbReference>
<dbReference type="InterPro" id="IPR015943">
    <property type="entry name" value="WD40/YVTN_repeat-like_dom_sf"/>
</dbReference>
<dbReference type="EMBL" id="KI394358">
    <property type="protein sequence ID" value="ERN03194.1"/>
    <property type="molecule type" value="Genomic_DNA"/>
</dbReference>
<dbReference type="Gramene" id="ERN03194">
    <property type="protein sequence ID" value="ERN03194"/>
    <property type="gene ID" value="AMTR_s00003p00144740"/>
</dbReference>
<dbReference type="STRING" id="13333.W1P6C2"/>
<name>W1P6C2_AMBTC</name>
<dbReference type="SUPFAM" id="SSF50978">
    <property type="entry name" value="WD40 repeat-like"/>
    <property type="match status" value="1"/>
</dbReference>
<keyword evidence="4" id="KW-1185">Reference proteome</keyword>
<sequence>METPNIKELLTSFSPSGDFLAISAGDGRIKIWDTLKGSLQIEFADINSKTDGMDLSGHSKRGHLSLDYTCMEWMTLGTQKKSLSLVLGTGNGDVLALDVSVGEMKWRVNDCHPGGVHAISFSRHRACIYTAGSDGMVCRLNSDTGTVLGKFKAFSKAISSLALSPDGDMLATAAAQLKVFNCSAYKQVQKFSGHPVSVRCMIFTEDRKYIISSGVEERYVAIWKIDGGRKESASCVLSMEQPAICLDSKGTDSKGISFLAVSETGFCYFWYGNEVEKLHPKPVKISVSASFIDPNVTKSRRGMMPAIFAANIQNSGKEDLGTVYVAYGSIIKPEFEKISMKPDSDVTLKLSSKGGLLLITRSDASQKSKLAISQVTALDRANAEDAILPIPKLRDSHEKNQKHEEMDFSHEQIVADVEDDSEGKSKLHYRKADGEEDHTMEEKLLSMGILNESVGNDHEGIRHTLFPNDQSMNSSWLTEAYQCFDSLFTDHDISAKKIRFAIKSMSSNDACKFLAFMVSMLKSRSINASHVLPSIHGILVNHGRYIAAKEPYKQLLDTLHEITSARSSIIQPMLQLSGRLDLVMSQITARKGETQIISEVAHDQAIVEMEEDEIEDEEQDDINEYVYGEDNSESESDVDDNQ</sequence>
<dbReference type="PANTHER" id="PTHR45290:SF1">
    <property type="entry name" value="OS03G0300300 PROTEIN"/>
    <property type="match status" value="1"/>
</dbReference>
<accession>W1P6C2</accession>
<evidence type="ECO:0000259" key="2">
    <source>
        <dbReference type="Pfam" id="PF04003"/>
    </source>
</evidence>
<keyword evidence="1" id="KW-0853">WD repeat</keyword>
<feature type="repeat" description="WD" evidence="1">
    <location>
        <begin position="191"/>
        <end position="233"/>
    </location>
</feature>
<dbReference type="eggNOG" id="KOG4547">
    <property type="taxonomic scope" value="Eukaryota"/>
</dbReference>
<dbReference type="HOGENOM" id="CLU_020516_0_0_1"/>
<evidence type="ECO:0000256" key="1">
    <source>
        <dbReference type="PROSITE-ProRule" id="PRU00221"/>
    </source>
</evidence>
<dbReference type="InterPro" id="IPR036322">
    <property type="entry name" value="WD40_repeat_dom_sf"/>
</dbReference>
<dbReference type="GO" id="GO:0034455">
    <property type="term" value="C:t-UTP complex"/>
    <property type="evidence" value="ECO:0007669"/>
    <property type="project" value="EnsemblPlants"/>
</dbReference>
<dbReference type="PANTHER" id="PTHR45290">
    <property type="entry name" value="OS03G0300300 PROTEIN"/>
    <property type="match status" value="1"/>
</dbReference>
<dbReference type="PROSITE" id="PS50082">
    <property type="entry name" value="WD_REPEATS_2"/>
    <property type="match status" value="2"/>
</dbReference>
<proteinExistence type="predicted"/>
<organism evidence="3 4">
    <name type="scientific">Amborella trichopoda</name>
    <dbReference type="NCBI Taxonomy" id="13333"/>
    <lineage>
        <taxon>Eukaryota</taxon>
        <taxon>Viridiplantae</taxon>
        <taxon>Streptophyta</taxon>
        <taxon>Embryophyta</taxon>
        <taxon>Tracheophyta</taxon>
        <taxon>Spermatophyta</taxon>
        <taxon>Magnoliopsida</taxon>
        <taxon>Amborellales</taxon>
        <taxon>Amborellaceae</taxon>
        <taxon>Amborella</taxon>
    </lineage>
</organism>
<dbReference type="GO" id="GO:0046345">
    <property type="term" value="P:abscisic acid catabolic process"/>
    <property type="evidence" value="ECO:0007669"/>
    <property type="project" value="EnsemblPlants"/>
</dbReference>
<gene>
    <name evidence="3" type="ORF">AMTR_s00003p00144740</name>
</gene>
<evidence type="ECO:0000313" key="4">
    <source>
        <dbReference type="Proteomes" id="UP000017836"/>
    </source>
</evidence>
<dbReference type="InterPro" id="IPR007148">
    <property type="entry name" value="SSU_processome_Utp12"/>
</dbReference>
<feature type="repeat" description="WD" evidence="1">
    <location>
        <begin position="12"/>
        <end position="33"/>
    </location>
</feature>
<protein>
    <recommendedName>
        <fullName evidence="2">Small-subunit processome Utp12 domain-containing protein</fullName>
    </recommendedName>
</protein>
<dbReference type="AlphaFoldDB" id="W1P6C2"/>
<dbReference type="Pfam" id="PF00400">
    <property type="entry name" value="WD40"/>
    <property type="match status" value="3"/>
</dbReference>
<dbReference type="SMART" id="SM00320">
    <property type="entry name" value="WD40"/>
    <property type="match status" value="4"/>
</dbReference>
<dbReference type="Gene3D" id="2.130.10.10">
    <property type="entry name" value="YVTN repeat-like/Quinoprotein amine dehydrogenase"/>
    <property type="match status" value="1"/>
</dbReference>
<reference evidence="4" key="1">
    <citation type="journal article" date="2013" name="Science">
        <title>The Amborella genome and the evolution of flowering plants.</title>
        <authorList>
            <consortium name="Amborella Genome Project"/>
        </authorList>
    </citation>
    <scope>NUCLEOTIDE SEQUENCE [LARGE SCALE GENOMIC DNA]</scope>
</reference>
<dbReference type="InterPro" id="IPR001680">
    <property type="entry name" value="WD40_rpt"/>
</dbReference>
<dbReference type="OrthoDB" id="30195at2759"/>
<dbReference type="KEGG" id="atr:18431331"/>
<evidence type="ECO:0000313" key="3">
    <source>
        <dbReference type="EMBL" id="ERN03194.1"/>
    </source>
</evidence>
<dbReference type="OMA" id="PCTALTW"/>
<feature type="domain" description="Small-subunit processome Utp12" evidence="2">
    <location>
        <begin position="493"/>
        <end position="584"/>
    </location>
</feature>